<sequence length="237" mass="25746">MRPSKRAADELRPVSLERGFSKHAEGSCLVRFGDTHVLCTASLEENVPGWLRGQRRGWVTAEYGMLPRATHERMRRESTSGKPSGRTQEIQRLIGRSLRAVVDLQALGERQISIDCDVIQADGGTRTAAITGAWIALRDCLTWMRTREMIKTEVLKDHVAAISCGIVKGEAVLDLDYVEDSAAETDANFVMTGSGGIVEIQGTAEGKPFTEAELGTLLGLAKGGIARLVDLQKQAIA</sequence>
<comment type="function">
    <text evidence="8">Phosphorolytic 3'-5' exoribonuclease that plays an important role in tRNA 3'-end maturation. Removes nucleotide residues following the 3'-CCA terminus of tRNAs; can also add nucleotides to the ends of RNA molecules by using nucleoside diphosphates as substrates, but this may not be physiologically important. Probably plays a role in initiation of 16S rRNA degradation (leading to ribosome degradation) during starvation.</text>
</comment>
<evidence type="ECO:0000256" key="3">
    <source>
        <dbReference type="ARBA" id="ARBA00022555"/>
    </source>
</evidence>
<evidence type="ECO:0000259" key="9">
    <source>
        <dbReference type="Pfam" id="PF01138"/>
    </source>
</evidence>
<dbReference type="Pfam" id="PF01138">
    <property type="entry name" value="RNase_PH"/>
    <property type="match status" value="1"/>
</dbReference>
<keyword evidence="4 8" id="KW-0808">Transferase</keyword>
<feature type="domain" description="Exoribonuclease phosphorolytic" evidence="9">
    <location>
        <begin position="10"/>
        <end position="140"/>
    </location>
</feature>
<organism evidence="11 12">
    <name type="scientific">Siculibacillus lacustris</name>
    <dbReference type="NCBI Taxonomy" id="1549641"/>
    <lineage>
        <taxon>Bacteria</taxon>
        <taxon>Pseudomonadati</taxon>
        <taxon>Pseudomonadota</taxon>
        <taxon>Alphaproteobacteria</taxon>
        <taxon>Hyphomicrobiales</taxon>
        <taxon>Ancalomicrobiaceae</taxon>
        <taxon>Siculibacillus</taxon>
    </lineage>
</organism>
<dbReference type="FunFam" id="3.30.230.70:FF:000003">
    <property type="entry name" value="Ribonuclease PH"/>
    <property type="match status" value="1"/>
</dbReference>
<evidence type="ECO:0000259" key="10">
    <source>
        <dbReference type="Pfam" id="PF03725"/>
    </source>
</evidence>
<dbReference type="RefSeq" id="WP_131310486.1">
    <property type="nucleotide sequence ID" value="NZ_SJFN01000024.1"/>
</dbReference>
<evidence type="ECO:0000313" key="11">
    <source>
        <dbReference type="EMBL" id="TBW35785.1"/>
    </source>
</evidence>
<evidence type="ECO:0000256" key="6">
    <source>
        <dbReference type="ARBA" id="ARBA00022695"/>
    </source>
</evidence>
<evidence type="ECO:0000256" key="8">
    <source>
        <dbReference type="HAMAP-Rule" id="MF_00564"/>
    </source>
</evidence>
<gene>
    <name evidence="8" type="primary">rph</name>
    <name evidence="11" type="ORF">EYW49_15430</name>
</gene>
<dbReference type="Gene3D" id="3.30.230.70">
    <property type="entry name" value="GHMP Kinase, N-terminal domain"/>
    <property type="match status" value="1"/>
</dbReference>
<dbReference type="HAMAP" id="MF_00564">
    <property type="entry name" value="RNase_PH"/>
    <property type="match status" value="1"/>
</dbReference>
<comment type="subunit">
    <text evidence="8">Homohexameric ring arranged as a trimer of dimers.</text>
</comment>
<keyword evidence="6 8" id="KW-0548">Nucleotidyltransferase</keyword>
<dbReference type="InterPro" id="IPR001247">
    <property type="entry name" value="ExoRNase_PH_dom1"/>
</dbReference>
<dbReference type="GO" id="GO:0008033">
    <property type="term" value="P:tRNA processing"/>
    <property type="evidence" value="ECO:0007669"/>
    <property type="project" value="UniProtKB-UniRule"/>
</dbReference>
<dbReference type="InterPro" id="IPR015847">
    <property type="entry name" value="ExoRNase_PH_dom2"/>
</dbReference>
<evidence type="ECO:0000256" key="7">
    <source>
        <dbReference type="ARBA" id="ARBA00022884"/>
    </source>
</evidence>
<comment type="caution">
    <text evidence="11">The sequence shown here is derived from an EMBL/GenBank/DDBJ whole genome shotgun (WGS) entry which is preliminary data.</text>
</comment>
<dbReference type="GO" id="GO:0009022">
    <property type="term" value="F:tRNA nucleotidyltransferase activity"/>
    <property type="evidence" value="ECO:0007669"/>
    <property type="project" value="UniProtKB-UniRule"/>
</dbReference>
<evidence type="ECO:0000313" key="12">
    <source>
        <dbReference type="Proteomes" id="UP000292781"/>
    </source>
</evidence>
<dbReference type="SUPFAM" id="SSF54211">
    <property type="entry name" value="Ribosomal protein S5 domain 2-like"/>
    <property type="match status" value="1"/>
</dbReference>
<dbReference type="InterPro" id="IPR018336">
    <property type="entry name" value="RNase_PH_CS"/>
</dbReference>
<accession>A0A4Q9VM67</accession>
<keyword evidence="3 8" id="KW-0820">tRNA-binding</keyword>
<keyword evidence="5 8" id="KW-0819">tRNA processing</keyword>
<dbReference type="PANTHER" id="PTHR11953">
    <property type="entry name" value="EXOSOME COMPLEX COMPONENT"/>
    <property type="match status" value="1"/>
</dbReference>
<reference evidence="11 12" key="1">
    <citation type="submission" date="2019-02" db="EMBL/GenBank/DDBJ databases">
        <title>Siculibacillus lacustris gen. nov., sp. nov., a new rosette-forming bacterium isolated from a freshwater crater lake (Lake St. Ana, Romania).</title>
        <authorList>
            <person name="Felfoldi T."/>
            <person name="Marton Z."/>
            <person name="Szabo A."/>
            <person name="Mentes A."/>
            <person name="Boka K."/>
            <person name="Marialigeti K."/>
            <person name="Mathe I."/>
            <person name="Koncz M."/>
            <person name="Schumann P."/>
            <person name="Toth E."/>
        </authorList>
    </citation>
    <scope>NUCLEOTIDE SEQUENCE [LARGE SCALE GENOMIC DNA]</scope>
    <source>
        <strain evidence="11 12">SA-279</strain>
    </source>
</reference>
<dbReference type="EC" id="2.7.7.56" evidence="8"/>
<dbReference type="SUPFAM" id="SSF55666">
    <property type="entry name" value="Ribonuclease PH domain 2-like"/>
    <property type="match status" value="1"/>
</dbReference>
<evidence type="ECO:0000256" key="4">
    <source>
        <dbReference type="ARBA" id="ARBA00022679"/>
    </source>
</evidence>
<dbReference type="CDD" id="cd11362">
    <property type="entry name" value="RNase_PH_bact"/>
    <property type="match status" value="1"/>
</dbReference>
<dbReference type="PROSITE" id="PS01277">
    <property type="entry name" value="RIBONUCLEASE_PH"/>
    <property type="match status" value="1"/>
</dbReference>
<dbReference type="Proteomes" id="UP000292781">
    <property type="component" value="Unassembled WGS sequence"/>
</dbReference>
<dbReference type="GO" id="GO:0000049">
    <property type="term" value="F:tRNA binding"/>
    <property type="evidence" value="ECO:0007669"/>
    <property type="project" value="UniProtKB-UniRule"/>
</dbReference>
<dbReference type="NCBIfam" id="TIGR01966">
    <property type="entry name" value="RNasePH"/>
    <property type="match status" value="1"/>
</dbReference>
<evidence type="ECO:0000256" key="5">
    <source>
        <dbReference type="ARBA" id="ARBA00022694"/>
    </source>
</evidence>
<dbReference type="PANTHER" id="PTHR11953:SF0">
    <property type="entry name" value="EXOSOME COMPLEX COMPONENT RRP41"/>
    <property type="match status" value="1"/>
</dbReference>
<dbReference type="InterPro" id="IPR020568">
    <property type="entry name" value="Ribosomal_Su5_D2-typ_SF"/>
</dbReference>
<protein>
    <recommendedName>
        <fullName evidence="8">Ribonuclease PH</fullName>
        <shortName evidence="8">RNase PH</shortName>
        <ecNumber evidence="8">2.7.7.56</ecNumber>
    </recommendedName>
    <alternativeName>
        <fullName evidence="8">tRNA nucleotidyltransferase</fullName>
    </alternativeName>
</protein>
<dbReference type="InterPro" id="IPR050080">
    <property type="entry name" value="RNase_PH"/>
</dbReference>
<dbReference type="AlphaFoldDB" id="A0A4Q9VM67"/>
<feature type="binding site" evidence="8">
    <location>
        <begin position="124"/>
        <end position="126"/>
    </location>
    <ligand>
        <name>phosphate</name>
        <dbReference type="ChEBI" id="CHEBI:43474"/>
        <note>substrate</note>
    </ligand>
</feature>
<dbReference type="OrthoDB" id="9802265at2"/>
<feature type="domain" description="Exoribonuclease phosphorolytic" evidence="10">
    <location>
        <begin position="159"/>
        <end position="222"/>
    </location>
</feature>
<feature type="binding site" evidence="8">
    <location>
        <position position="86"/>
    </location>
    <ligand>
        <name>phosphate</name>
        <dbReference type="ChEBI" id="CHEBI:43474"/>
        <note>substrate</note>
    </ligand>
</feature>
<comment type="similarity">
    <text evidence="1 8">Belongs to the RNase PH family.</text>
</comment>
<dbReference type="GO" id="GO:0016075">
    <property type="term" value="P:rRNA catabolic process"/>
    <property type="evidence" value="ECO:0007669"/>
    <property type="project" value="UniProtKB-UniRule"/>
</dbReference>
<dbReference type="InterPro" id="IPR036345">
    <property type="entry name" value="ExoRNase_PH_dom2_sf"/>
</dbReference>
<dbReference type="InterPro" id="IPR002381">
    <property type="entry name" value="RNase_PH_bac-type"/>
</dbReference>
<dbReference type="InterPro" id="IPR027408">
    <property type="entry name" value="PNPase/RNase_PH_dom_sf"/>
</dbReference>
<keyword evidence="12" id="KW-1185">Reference proteome</keyword>
<keyword evidence="2 8" id="KW-0698">rRNA processing</keyword>
<evidence type="ECO:0000256" key="1">
    <source>
        <dbReference type="ARBA" id="ARBA00006678"/>
    </source>
</evidence>
<keyword evidence="7" id="KW-0694">RNA-binding</keyword>
<dbReference type="Pfam" id="PF03725">
    <property type="entry name" value="RNase_PH_C"/>
    <property type="match status" value="1"/>
</dbReference>
<comment type="catalytic activity">
    <reaction evidence="8">
        <text>tRNA(n+1) + phosphate = tRNA(n) + a ribonucleoside 5'-diphosphate</text>
        <dbReference type="Rhea" id="RHEA:10628"/>
        <dbReference type="Rhea" id="RHEA-COMP:17343"/>
        <dbReference type="Rhea" id="RHEA-COMP:17344"/>
        <dbReference type="ChEBI" id="CHEBI:43474"/>
        <dbReference type="ChEBI" id="CHEBI:57930"/>
        <dbReference type="ChEBI" id="CHEBI:173114"/>
        <dbReference type="EC" id="2.7.7.56"/>
    </reaction>
</comment>
<dbReference type="GO" id="GO:0031125">
    <property type="term" value="P:rRNA 3'-end processing"/>
    <property type="evidence" value="ECO:0007669"/>
    <property type="project" value="UniProtKB-ARBA"/>
</dbReference>
<dbReference type="EMBL" id="SJFN01000024">
    <property type="protein sequence ID" value="TBW35785.1"/>
    <property type="molecule type" value="Genomic_DNA"/>
</dbReference>
<name>A0A4Q9VM67_9HYPH</name>
<proteinExistence type="inferred from homology"/>
<dbReference type="GO" id="GO:0000175">
    <property type="term" value="F:3'-5'-RNA exonuclease activity"/>
    <property type="evidence" value="ECO:0007669"/>
    <property type="project" value="UniProtKB-UniRule"/>
</dbReference>
<evidence type="ECO:0000256" key="2">
    <source>
        <dbReference type="ARBA" id="ARBA00022552"/>
    </source>
</evidence>